<name>A0A0C3NP41_PHLG1</name>
<keyword evidence="5" id="KW-0808">Transferase</keyword>
<keyword evidence="4 5" id="KW-0472">Membrane</keyword>
<reference evidence="6 7" key="1">
    <citation type="journal article" date="2014" name="PLoS Genet.">
        <title>Analysis of the Phlebiopsis gigantea genome, transcriptome and secretome provides insight into its pioneer colonization strategies of wood.</title>
        <authorList>
            <person name="Hori C."/>
            <person name="Ishida T."/>
            <person name="Igarashi K."/>
            <person name="Samejima M."/>
            <person name="Suzuki H."/>
            <person name="Master E."/>
            <person name="Ferreira P."/>
            <person name="Ruiz-Duenas F.J."/>
            <person name="Held B."/>
            <person name="Canessa P."/>
            <person name="Larrondo L.F."/>
            <person name="Schmoll M."/>
            <person name="Druzhinina I.S."/>
            <person name="Kubicek C.P."/>
            <person name="Gaskell J.A."/>
            <person name="Kersten P."/>
            <person name="St John F."/>
            <person name="Glasner J."/>
            <person name="Sabat G."/>
            <person name="Splinter BonDurant S."/>
            <person name="Syed K."/>
            <person name="Yadav J."/>
            <person name="Mgbeahuruike A.C."/>
            <person name="Kovalchuk A."/>
            <person name="Asiegbu F.O."/>
            <person name="Lackner G."/>
            <person name="Hoffmeister D."/>
            <person name="Rencoret J."/>
            <person name="Gutierrez A."/>
            <person name="Sun H."/>
            <person name="Lindquist E."/>
            <person name="Barry K."/>
            <person name="Riley R."/>
            <person name="Grigoriev I.V."/>
            <person name="Henrissat B."/>
            <person name="Kues U."/>
            <person name="Berka R.M."/>
            <person name="Martinez A.T."/>
            <person name="Covert S.F."/>
            <person name="Blanchette R.A."/>
            <person name="Cullen D."/>
        </authorList>
    </citation>
    <scope>NUCLEOTIDE SEQUENCE [LARGE SCALE GENOMIC DNA]</scope>
    <source>
        <strain evidence="6 7">11061_1 CR5-6</strain>
    </source>
</reference>
<dbReference type="Proteomes" id="UP000053257">
    <property type="component" value="Unassembled WGS sequence"/>
</dbReference>
<evidence type="ECO:0000256" key="2">
    <source>
        <dbReference type="ARBA" id="ARBA00022692"/>
    </source>
</evidence>
<keyword evidence="2 5" id="KW-0812">Transmembrane</keyword>
<dbReference type="STRING" id="745531.A0A0C3NP41"/>
<keyword evidence="5" id="KW-0489">Methyltransferase</keyword>
<dbReference type="InterPro" id="IPR007269">
    <property type="entry name" value="ICMT_MeTrfase"/>
</dbReference>
<dbReference type="AlphaFoldDB" id="A0A0C3NP41"/>
<comment type="similarity">
    <text evidence="5">Belongs to the class VI-like SAM-binding methyltransferase superfamily. Isoprenylcysteine carboxyl methyltransferase family.</text>
</comment>
<dbReference type="GO" id="GO:0004671">
    <property type="term" value="F:protein C-terminal S-isoprenylcysteine carboxyl O-methyltransferase activity"/>
    <property type="evidence" value="ECO:0007669"/>
    <property type="project" value="UniProtKB-EC"/>
</dbReference>
<organism evidence="6 7">
    <name type="scientific">Phlebiopsis gigantea (strain 11061_1 CR5-6)</name>
    <name type="common">White-rot fungus</name>
    <name type="synonym">Peniophora gigantea</name>
    <dbReference type="NCBI Taxonomy" id="745531"/>
    <lineage>
        <taxon>Eukaryota</taxon>
        <taxon>Fungi</taxon>
        <taxon>Dikarya</taxon>
        <taxon>Basidiomycota</taxon>
        <taxon>Agaricomycotina</taxon>
        <taxon>Agaricomycetes</taxon>
        <taxon>Polyporales</taxon>
        <taxon>Phanerochaetaceae</taxon>
        <taxon>Phlebiopsis</taxon>
    </lineage>
</organism>
<dbReference type="EC" id="2.1.1.100" evidence="5"/>
<dbReference type="EMBL" id="KN840509">
    <property type="protein sequence ID" value="KIP06869.1"/>
    <property type="molecule type" value="Genomic_DNA"/>
</dbReference>
<sequence length="239" mass="26818">MPIKRAFLVAVQATFYQFASTPPNKTPQKARFDSDHPMYIRVAPLIMKIQQPVLWICTAAELVLLFAAQDMLPLPPWSGQLIRQTICPASQSPNLHVSYLSLLGLAFVMFGSLLRLTCFRRLGNLFTFDLTIFPTHNLVKSGPYAYVRHPAYTGTLSMCLGIALINLTTGSWVDECGILGRGTVSAVLRVLGVAVWYVWWIAVGFTRCRSEDAELKKKFGGEWDQYSKEVRAWFVPGLL</sequence>
<protein>
    <recommendedName>
        <fullName evidence="5">Protein-S-isoprenylcysteine O-methyltransferase</fullName>
        <ecNumber evidence="5">2.1.1.100</ecNumber>
    </recommendedName>
</protein>
<keyword evidence="5" id="KW-0949">S-adenosyl-L-methionine</keyword>
<comment type="subcellular location">
    <subcellularLocation>
        <location evidence="5">Endoplasmic reticulum membrane</location>
        <topology evidence="5">Multi-pass membrane protein</topology>
    </subcellularLocation>
    <subcellularLocation>
        <location evidence="1">Membrane</location>
        <topology evidence="1">Multi-pass membrane protein</topology>
    </subcellularLocation>
</comment>
<accession>A0A0C3NP41</accession>
<dbReference type="OrthoDB" id="422086at2759"/>
<dbReference type="Gene3D" id="1.20.120.1630">
    <property type="match status" value="1"/>
</dbReference>
<dbReference type="GO" id="GO:0032259">
    <property type="term" value="P:methylation"/>
    <property type="evidence" value="ECO:0007669"/>
    <property type="project" value="UniProtKB-KW"/>
</dbReference>
<dbReference type="PANTHER" id="PTHR12714">
    <property type="entry name" value="PROTEIN-S ISOPRENYLCYSTEINE O-METHYLTRANSFERASE"/>
    <property type="match status" value="1"/>
</dbReference>
<gene>
    <name evidence="6" type="ORF">PHLGIDRAFT_13625</name>
</gene>
<evidence type="ECO:0000313" key="6">
    <source>
        <dbReference type="EMBL" id="KIP06869.1"/>
    </source>
</evidence>
<feature type="transmembrane region" description="Helical" evidence="5">
    <location>
        <begin position="187"/>
        <end position="208"/>
    </location>
</feature>
<keyword evidence="5" id="KW-0256">Endoplasmic reticulum</keyword>
<dbReference type="GO" id="GO:0005789">
    <property type="term" value="C:endoplasmic reticulum membrane"/>
    <property type="evidence" value="ECO:0007669"/>
    <property type="project" value="UniProtKB-SubCell"/>
</dbReference>
<comment type="catalytic activity">
    <reaction evidence="5">
        <text>[protein]-C-terminal S-[(2E,6E)-farnesyl]-L-cysteine + S-adenosyl-L-methionine = [protein]-C-terminal S-[(2E,6E)-farnesyl]-L-cysteine methyl ester + S-adenosyl-L-homocysteine</text>
        <dbReference type="Rhea" id="RHEA:21672"/>
        <dbReference type="Rhea" id="RHEA-COMP:12125"/>
        <dbReference type="Rhea" id="RHEA-COMP:12126"/>
        <dbReference type="ChEBI" id="CHEBI:57856"/>
        <dbReference type="ChEBI" id="CHEBI:59789"/>
        <dbReference type="ChEBI" id="CHEBI:90510"/>
        <dbReference type="ChEBI" id="CHEBI:90511"/>
        <dbReference type="EC" id="2.1.1.100"/>
    </reaction>
</comment>
<keyword evidence="7" id="KW-1185">Reference proteome</keyword>
<evidence type="ECO:0000313" key="7">
    <source>
        <dbReference type="Proteomes" id="UP000053257"/>
    </source>
</evidence>
<proteinExistence type="inferred from homology"/>
<keyword evidence="3 5" id="KW-1133">Transmembrane helix</keyword>
<feature type="transmembrane region" description="Helical" evidence="5">
    <location>
        <begin position="53"/>
        <end position="72"/>
    </location>
</feature>
<dbReference type="Pfam" id="PF04140">
    <property type="entry name" value="ICMT"/>
    <property type="match status" value="1"/>
</dbReference>
<evidence type="ECO:0000256" key="1">
    <source>
        <dbReference type="ARBA" id="ARBA00004141"/>
    </source>
</evidence>
<evidence type="ECO:0000256" key="5">
    <source>
        <dbReference type="RuleBase" id="RU362022"/>
    </source>
</evidence>
<dbReference type="HOGENOM" id="CLU_065200_6_0_1"/>
<feature type="transmembrane region" description="Helical" evidence="5">
    <location>
        <begin position="97"/>
        <end position="116"/>
    </location>
</feature>
<evidence type="ECO:0000256" key="3">
    <source>
        <dbReference type="ARBA" id="ARBA00022989"/>
    </source>
</evidence>
<evidence type="ECO:0000256" key="4">
    <source>
        <dbReference type="ARBA" id="ARBA00023136"/>
    </source>
</evidence>
<feature type="transmembrane region" description="Helical" evidence="5">
    <location>
        <begin position="150"/>
        <end position="167"/>
    </location>
</feature>
<dbReference type="PANTHER" id="PTHR12714:SF9">
    <property type="entry name" value="PROTEIN-S-ISOPRENYLCYSTEINE O-METHYLTRANSFERASE"/>
    <property type="match status" value="1"/>
</dbReference>